<accession>A0A239FHJ3</accession>
<dbReference type="OrthoDB" id="7835992at2"/>
<dbReference type="RefSeq" id="WP_141134839.1">
    <property type="nucleotide sequence ID" value="NZ_FZOY01000002.1"/>
</dbReference>
<evidence type="ECO:0000313" key="3">
    <source>
        <dbReference type="Proteomes" id="UP000198426"/>
    </source>
</evidence>
<keyword evidence="1" id="KW-0732">Signal</keyword>
<feature type="signal peptide" evidence="1">
    <location>
        <begin position="1"/>
        <end position="19"/>
    </location>
</feature>
<evidence type="ECO:0000313" key="2">
    <source>
        <dbReference type="EMBL" id="SNS56510.1"/>
    </source>
</evidence>
<sequence length="248" mass="26927">MKYFLAAALLAASVAPAGAAQPMTFTERVEINGHRMPIFMEVYLEPASRSKIAVKVAGNLRAVQVNIPALLSGVVQDTCEQRIALQLDKARSEGDHIRLLGRVQLIRYRCDAEGDFDTRRRTISNITQVDALLHGQIRNNCLFASLEELTIDPSGLIGGVMNLLNLTERVSQTVREDLNAELADTDMCLDMPDALKALDAHIAQGGFRDFGDGQLGFVIRGSVDLNAEGVIAILHMLPELGGAPCDCD</sequence>
<reference evidence="2 3" key="1">
    <citation type="submission" date="2017-06" db="EMBL/GenBank/DDBJ databases">
        <authorList>
            <person name="Kim H.J."/>
            <person name="Triplett B.A."/>
        </authorList>
    </citation>
    <scope>NUCLEOTIDE SEQUENCE [LARGE SCALE GENOMIC DNA]</scope>
    <source>
        <strain evidence="2 3">DSM 29339</strain>
    </source>
</reference>
<name>A0A239FHJ3_9RHOB</name>
<dbReference type="AlphaFoldDB" id="A0A239FHJ3"/>
<keyword evidence="3" id="KW-1185">Reference proteome</keyword>
<evidence type="ECO:0000256" key="1">
    <source>
        <dbReference type="SAM" id="SignalP"/>
    </source>
</evidence>
<protein>
    <submittedName>
        <fullName evidence="2">Uncharacterized protein</fullName>
    </submittedName>
</protein>
<dbReference type="EMBL" id="FZOY01000002">
    <property type="protein sequence ID" value="SNS56510.1"/>
    <property type="molecule type" value="Genomic_DNA"/>
</dbReference>
<dbReference type="Proteomes" id="UP000198426">
    <property type="component" value="Unassembled WGS sequence"/>
</dbReference>
<gene>
    <name evidence="2" type="ORF">SAMN05421757_102681</name>
</gene>
<proteinExistence type="predicted"/>
<feature type="chain" id="PRO_5012082646" evidence="1">
    <location>
        <begin position="20"/>
        <end position="248"/>
    </location>
</feature>
<organism evidence="2 3">
    <name type="scientific">Tropicimonas sediminicola</name>
    <dbReference type="NCBI Taxonomy" id="1031541"/>
    <lineage>
        <taxon>Bacteria</taxon>
        <taxon>Pseudomonadati</taxon>
        <taxon>Pseudomonadota</taxon>
        <taxon>Alphaproteobacteria</taxon>
        <taxon>Rhodobacterales</taxon>
        <taxon>Roseobacteraceae</taxon>
        <taxon>Tropicimonas</taxon>
    </lineage>
</organism>